<dbReference type="InterPro" id="IPR028994">
    <property type="entry name" value="Integrin_alpha_N"/>
</dbReference>
<sequence length="497" mass="53335">MKAACLALLLGAAPVAAQVPMFEDMGHNFPEHHYAGGWQHFVGGGVAVLDCSDNGLPDLFLAGGEGPSLLLRNQGDMQFAPEDVPLTGVTGAYPLDVDGDGVLDLFVLRVGPNVVLRGLGDCAFEDATEALGIDAGQGWSTAFTAWWDEGQARPTLFVGNYVDLENPDGPFFACDDNQILRPIGQGYASSPMTPGFCPLSALAARDARGRKTLRLSNDRHYYVRGGYEQMWDIADARYLGPQDGWQEQMLWGMGIASRDITGNGLADVYLTSMADQLLQLAQEDGTYRSAPFEMGHTAHRPFQGDDGRPSTGWHAQWGDVTNNGRADLFVAKGNVDQMPDLAMSDPNNLLLQGTDGRFTEAAHLAGVADPARSRGAALVDLTGDGRLDLVVVNRRAPARFYRNVTEDIGNWLAVELRMEGGSNRFAIGARVHVETAQGAQWQELSVGGGHAGGQAGPLHFGLGQATHAVIAVDWPDGQTSRVEIDRLNQRVVLTPDG</sequence>
<dbReference type="InterPro" id="IPR013517">
    <property type="entry name" value="FG-GAP"/>
</dbReference>
<evidence type="ECO:0000313" key="5">
    <source>
        <dbReference type="Proteomes" id="UP000249364"/>
    </source>
</evidence>
<dbReference type="SUPFAM" id="SSF69318">
    <property type="entry name" value="Integrin alpha N-terminal domain"/>
    <property type="match status" value="1"/>
</dbReference>
<evidence type="ECO:0000256" key="1">
    <source>
        <dbReference type="ARBA" id="ARBA00022729"/>
    </source>
</evidence>
<dbReference type="Pfam" id="PF07593">
    <property type="entry name" value="UnbV_ASPIC"/>
    <property type="match status" value="1"/>
</dbReference>
<feature type="signal peptide" evidence="2">
    <location>
        <begin position="1"/>
        <end position="17"/>
    </location>
</feature>
<comment type="caution">
    <text evidence="4">The sequence shown here is derived from an EMBL/GenBank/DDBJ whole genome shotgun (WGS) entry which is preliminary data.</text>
</comment>
<dbReference type="PANTHER" id="PTHR16026">
    <property type="entry name" value="CARTILAGE ACIDIC PROTEIN 1"/>
    <property type="match status" value="1"/>
</dbReference>
<dbReference type="EMBL" id="QKZQ01000008">
    <property type="protein sequence ID" value="PZX42308.1"/>
    <property type="molecule type" value="Genomic_DNA"/>
</dbReference>
<dbReference type="PANTHER" id="PTHR16026:SF0">
    <property type="entry name" value="CARTILAGE ACIDIC PROTEIN 1"/>
    <property type="match status" value="1"/>
</dbReference>
<keyword evidence="1 2" id="KW-0732">Signal</keyword>
<dbReference type="InterPro" id="IPR011519">
    <property type="entry name" value="UnbV_ASPIC"/>
</dbReference>
<name>A0A2W7Q1A7_9RHOB</name>
<gene>
    <name evidence="4" type="ORF">LY56_02003</name>
</gene>
<reference evidence="4 5" key="1">
    <citation type="submission" date="2018-06" db="EMBL/GenBank/DDBJ databases">
        <title>Genomic Encyclopedia of Archaeal and Bacterial Type Strains, Phase II (KMG-II): from individual species to whole genera.</title>
        <authorList>
            <person name="Goeker M."/>
        </authorList>
    </citation>
    <scope>NUCLEOTIDE SEQUENCE [LARGE SCALE GENOMIC DNA]</scope>
    <source>
        <strain evidence="4 5">DSM 13087</strain>
    </source>
</reference>
<dbReference type="InterPro" id="IPR027039">
    <property type="entry name" value="Crtac1"/>
</dbReference>
<accession>A0A2W7Q1A7</accession>
<dbReference type="Gene3D" id="2.130.10.130">
    <property type="entry name" value="Integrin alpha, N-terminal"/>
    <property type="match status" value="1"/>
</dbReference>
<organism evidence="4 5">
    <name type="scientific">Roseinatronobacter thiooxidans</name>
    <dbReference type="NCBI Taxonomy" id="121821"/>
    <lineage>
        <taxon>Bacteria</taxon>
        <taxon>Pseudomonadati</taxon>
        <taxon>Pseudomonadota</taxon>
        <taxon>Alphaproteobacteria</taxon>
        <taxon>Rhodobacterales</taxon>
        <taxon>Paracoccaceae</taxon>
        <taxon>Roseinatronobacter</taxon>
    </lineage>
</organism>
<dbReference type="OrthoDB" id="1488578at2"/>
<evidence type="ECO:0000313" key="4">
    <source>
        <dbReference type="EMBL" id="PZX42308.1"/>
    </source>
</evidence>
<feature type="domain" description="ASPIC/UnbV" evidence="3">
    <location>
        <begin position="426"/>
        <end position="491"/>
    </location>
</feature>
<dbReference type="AlphaFoldDB" id="A0A2W7Q1A7"/>
<evidence type="ECO:0000256" key="2">
    <source>
        <dbReference type="SAM" id="SignalP"/>
    </source>
</evidence>
<feature type="chain" id="PRO_5015937076" evidence="2">
    <location>
        <begin position="18"/>
        <end position="497"/>
    </location>
</feature>
<keyword evidence="5" id="KW-1185">Reference proteome</keyword>
<dbReference type="STRING" id="121821.GCA_001870675_01660"/>
<dbReference type="RefSeq" id="WP_071468395.1">
    <property type="nucleotide sequence ID" value="NZ_MEHT01000005.1"/>
</dbReference>
<dbReference type="Pfam" id="PF13517">
    <property type="entry name" value="FG-GAP_3"/>
    <property type="match status" value="2"/>
</dbReference>
<protein>
    <submittedName>
        <fullName evidence="4">VCBS repeat protein</fullName>
    </submittedName>
</protein>
<evidence type="ECO:0000259" key="3">
    <source>
        <dbReference type="Pfam" id="PF07593"/>
    </source>
</evidence>
<dbReference type="Proteomes" id="UP000249364">
    <property type="component" value="Unassembled WGS sequence"/>
</dbReference>
<proteinExistence type="predicted"/>